<sequence length="193" mass="20450">MGTEHGTGRRAGRLRVREVLTVQLPPHLLRAGELPRVAVGGTLEAAPALCAGLVAPMRDEARDFFDGDELGTVVACGTVMPALLQHGSGDPCRVDVLDTGGRLLPLNWAGTEPLDGRVYVEGGLYLDGELAPGTEHGEAIALCRRAYRVAAVRRYRRTTDRPAGPVPLRRLPAPAEAHDDAVFVVDLVAPAGP</sequence>
<keyword evidence="2" id="KW-1185">Reference proteome</keyword>
<evidence type="ECO:0000313" key="1">
    <source>
        <dbReference type="EMBL" id="MFC5064976.1"/>
    </source>
</evidence>
<gene>
    <name evidence="1" type="ORF">ACFPBZ_22325</name>
</gene>
<reference evidence="2" key="1">
    <citation type="journal article" date="2019" name="Int. J. Syst. Evol. Microbiol.">
        <title>The Global Catalogue of Microorganisms (GCM) 10K type strain sequencing project: providing services to taxonomists for standard genome sequencing and annotation.</title>
        <authorList>
            <consortium name="The Broad Institute Genomics Platform"/>
            <consortium name="The Broad Institute Genome Sequencing Center for Infectious Disease"/>
            <person name="Wu L."/>
            <person name="Ma J."/>
        </authorList>
    </citation>
    <scope>NUCLEOTIDE SEQUENCE [LARGE SCALE GENOMIC DNA]</scope>
    <source>
        <strain evidence="2">CGMCC 4.7093</strain>
    </source>
</reference>
<dbReference type="Proteomes" id="UP001595947">
    <property type="component" value="Unassembled WGS sequence"/>
</dbReference>
<accession>A0ABV9YWJ1</accession>
<name>A0ABV9YWJ1_9PSEU</name>
<organism evidence="1 2">
    <name type="scientific">Actinomycetospora atypica</name>
    <dbReference type="NCBI Taxonomy" id="1290095"/>
    <lineage>
        <taxon>Bacteria</taxon>
        <taxon>Bacillati</taxon>
        <taxon>Actinomycetota</taxon>
        <taxon>Actinomycetes</taxon>
        <taxon>Pseudonocardiales</taxon>
        <taxon>Pseudonocardiaceae</taxon>
        <taxon>Actinomycetospora</taxon>
    </lineage>
</organism>
<dbReference type="RefSeq" id="WP_378038315.1">
    <property type="nucleotide sequence ID" value="NZ_JBHSIV010000029.1"/>
</dbReference>
<dbReference type="EMBL" id="JBHSIV010000029">
    <property type="protein sequence ID" value="MFC5064976.1"/>
    <property type="molecule type" value="Genomic_DNA"/>
</dbReference>
<protein>
    <submittedName>
        <fullName evidence="1">Uncharacterized protein</fullName>
    </submittedName>
</protein>
<proteinExistence type="predicted"/>
<evidence type="ECO:0000313" key="2">
    <source>
        <dbReference type="Proteomes" id="UP001595947"/>
    </source>
</evidence>
<comment type="caution">
    <text evidence="1">The sequence shown here is derived from an EMBL/GenBank/DDBJ whole genome shotgun (WGS) entry which is preliminary data.</text>
</comment>